<accession>A0ABT7KKK5</accession>
<name>A0ABT7KKK5_9HYPH</name>
<dbReference type="EMBL" id="JARFYN010000045">
    <property type="protein sequence ID" value="MDL2409168.1"/>
    <property type="molecule type" value="Genomic_DNA"/>
</dbReference>
<reference evidence="1" key="1">
    <citation type="submission" date="2023-06" db="EMBL/GenBank/DDBJ databases">
        <title>Phylogenetic Diversity of Rhizobium strains.</title>
        <authorList>
            <person name="Moura F.T."/>
            <person name="Helene L.C.F."/>
            <person name="Hungria M."/>
        </authorList>
    </citation>
    <scope>NUCLEOTIDE SEQUENCE</scope>
    <source>
        <strain evidence="1">CCGE524</strain>
    </source>
</reference>
<keyword evidence="2" id="KW-1185">Reference proteome</keyword>
<proteinExistence type="predicted"/>
<sequence>MTIRFVLDERSLSLDGLAPSDGIEVLEQFLDRIDDAALDRREVLYSSEFFETPILGELTFWDLCDATSPIVLPKEMQERAAAAFGTLARWDEGEDWPADFNVSVNGQAFQSRPSVAWAHFRNSNPQTEIIACISSSTRGPTGLHEVLNSTVTRPVWFVETDRHSELFYRWVGSEHTGSPAALAELASASFKNLKFVGDCWTGIRTMTGQYRDLVRVIVQHLGGLSDEGRRIFSGSWQHVPAEFGSLGIEISDENGGTKQNAQARRERRIVVDGNERYFWWHTKLEPHQNRIHISPDDVPTGGKIVVGIFCHHLTI</sequence>
<evidence type="ECO:0000313" key="2">
    <source>
        <dbReference type="Proteomes" id="UP001172630"/>
    </source>
</evidence>
<dbReference type="Proteomes" id="UP001172630">
    <property type="component" value="Unassembled WGS sequence"/>
</dbReference>
<dbReference type="RefSeq" id="WP_285882611.1">
    <property type="nucleotide sequence ID" value="NZ_JARFYN010000045.1"/>
</dbReference>
<gene>
    <name evidence="1" type="ORF">PY650_26745</name>
</gene>
<organism evidence="1 2">
    <name type="scientific">Rhizobium calliandrae</name>
    <dbReference type="NCBI Taxonomy" id="1312182"/>
    <lineage>
        <taxon>Bacteria</taxon>
        <taxon>Pseudomonadati</taxon>
        <taxon>Pseudomonadota</taxon>
        <taxon>Alphaproteobacteria</taxon>
        <taxon>Hyphomicrobiales</taxon>
        <taxon>Rhizobiaceae</taxon>
        <taxon>Rhizobium/Agrobacterium group</taxon>
        <taxon>Rhizobium</taxon>
    </lineage>
</organism>
<evidence type="ECO:0000313" key="1">
    <source>
        <dbReference type="EMBL" id="MDL2409168.1"/>
    </source>
</evidence>
<comment type="caution">
    <text evidence="1">The sequence shown here is derived from an EMBL/GenBank/DDBJ whole genome shotgun (WGS) entry which is preliminary data.</text>
</comment>
<protein>
    <submittedName>
        <fullName evidence="1">Uncharacterized protein</fullName>
    </submittedName>
</protein>